<accession>A0A5C4WX98</accession>
<name>A0A5C4WX98_9ACTN</name>
<comment type="caution">
    <text evidence="2">The sequence shown here is derived from an EMBL/GenBank/DDBJ whole genome shotgun (WGS) entry which is preliminary data.</text>
</comment>
<keyword evidence="1" id="KW-0732">Signal</keyword>
<sequence>MVKAAPVALALAAASLLAAGCAADDDPVRARAGDCLEALGEGKKTTEFRIVGCGTPAAAYRVARRLTGGDRSCGGSTYGYVSSGYARGATRWHLCLTLNARVGDCFHQEVGFPTGKAAKTPCGPEATYKVVKVAEGTADKELCGEDAGYTLVDDLTGPIALVYRDPPLTICTDGVDS</sequence>
<dbReference type="AlphaFoldDB" id="A0A5C4WX98"/>
<organism evidence="2 3">
    <name type="scientific">Nonomuraea phyllanthi</name>
    <dbReference type="NCBI Taxonomy" id="2219224"/>
    <lineage>
        <taxon>Bacteria</taxon>
        <taxon>Bacillati</taxon>
        <taxon>Actinomycetota</taxon>
        <taxon>Actinomycetes</taxon>
        <taxon>Streptosporangiales</taxon>
        <taxon>Streptosporangiaceae</taxon>
        <taxon>Nonomuraea</taxon>
    </lineage>
</organism>
<feature type="signal peptide" evidence="1">
    <location>
        <begin position="1"/>
        <end position="18"/>
    </location>
</feature>
<keyword evidence="3" id="KW-1185">Reference proteome</keyword>
<dbReference type="EMBL" id="VDLX02000001">
    <property type="protein sequence ID" value="KAB8197426.1"/>
    <property type="molecule type" value="Genomic_DNA"/>
</dbReference>
<feature type="chain" id="PRO_5039083485" description="Lipoprotein" evidence="1">
    <location>
        <begin position="19"/>
        <end position="177"/>
    </location>
</feature>
<dbReference type="OrthoDB" id="4749283at2"/>
<evidence type="ECO:0000313" key="3">
    <source>
        <dbReference type="Proteomes" id="UP000312512"/>
    </source>
</evidence>
<gene>
    <name evidence="2" type="ORF">FH608_002380</name>
</gene>
<evidence type="ECO:0008006" key="4">
    <source>
        <dbReference type="Google" id="ProtNLM"/>
    </source>
</evidence>
<reference evidence="2 3" key="1">
    <citation type="submission" date="2019-10" db="EMBL/GenBank/DDBJ databases">
        <title>Nonomuraea sp. nov., isolated from Phyllanthus amarus.</title>
        <authorList>
            <person name="Klykleung N."/>
            <person name="Tanasupawat S."/>
        </authorList>
    </citation>
    <scope>NUCLEOTIDE SEQUENCE [LARGE SCALE GENOMIC DNA]</scope>
    <source>
        <strain evidence="2 3">PA1-10</strain>
    </source>
</reference>
<dbReference type="Proteomes" id="UP000312512">
    <property type="component" value="Unassembled WGS sequence"/>
</dbReference>
<evidence type="ECO:0000256" key="1">
    <source>
        <dbReference type="SAM" id="SignalP"/>
    </source>
</evidence>
<evidence type="ECO:0000313" key="2">
    <source>
        <dbReference type="EMBL" id="KAB8197426.1"/>
    </source>
</evidence>
<proteinExistence type="predicted"/>
<protein>
    <recommendedName>
        <fullName evidence="4">Lipoprotein</fullName>
    </recommendedName>
</protein>
<dbReference type="PROSITE" id="PS51257">
    <property type="entry name" value="PROKAR_LIPOPROTEIN"/>
    <property type="match status" value="1"/>
</dbReference>
<dbReference type="RefSeq" id="WP_139628110.1">
    <property type="nucleotide sequence ID" value="NZ_VDLX02000001.1"/>
</dbReference>